<sequence length="514" mass="57645">MKKVYGILLFLSLIFWSSCRKDFDTLPSSGNLSFSKDTVYLDTVFTQTASSTYRLTVYNRSKEDIHIPEIKLAQGEASKYRLNVDGLPGKKFSNIPIYAKDSIFVFIETTAAIKDFTNSATQFLYTDELIFSGTEKEQSVELVTLIQDAHFLYPEKFADGSTETLSFGFDDEGNEILISGFLLDDTELNFTNEKPYVIYGYAAVPPQKTLHIDAGARLHFHQQSGILVSNQASLQAKGLLSTDLEKMENEIIMEGNRLEPEFSEVPGQWGALWFTQGSTNNLIEHTTIKNASVGIRVDGNDGSNTPTLKVNNTQIYNVSNIGLLARTGYVTAENLVINNCGQMALNLSLGGNYQFNNCTFANYWRQGFRQFPAVFIENVLETPNQLFLAPLEKADFTNCIIYGNESRELLFNAHPDADFNFKFENTLIKFRDFQNKYTDDPMYNFTDSNLYTQIKLNEDPDFKDSTLNKLQIGEESAANGLANPVTSSNIDILGMQRDGNLPDSGAYESSSFTD</sequence>
<dbReference type="RefSeq" id="WP_379044967.1">
    <property type="nucleotide sequence ID" value="NZ_JBHULZ010000023.1"/>
</dbReference>
<evidence type="ECO:0000313" key="3">
    <source>
        <dbReference type="Proteomes" id="UP001597357"/>
    </source>
</evidence>
<keyword evidence="1" id="KW-0732">Signal</keyword>
<evidence type="ECO:0000313" key="2">
    <source>
        <dbReference type="EMBL" id="MFD2697321.1"/>
    </source>
</evidence>
<name>A0ABW5SC86_9FLAO</name>
<evidence type="ECO:0008006" key="4">
    <source>
        <dbReference type="Google" id="ProtNLM"/>
    </source>
</evidence>
<dbReference type="Gene3D" id="2.160.20.10">
    <property type="entry name" value="Single-stranded right-handed beta-helix, Pectin lyase-like"/>
    <property type="match status" value="1"/>
</dbReference>
<organism evidence="2 3">
    <name type="scientific">Mesonia sediminis</name>
    <dbReference type="NCBI Taxonomy" id="1703946"/>
    <lineage>
        <taxon>Bacteria</taxon>
        <taxon>Pseudomonadati</taxon>
        <taxon>Bacteroidota</taxon>
        <taxon>Flavobacteriia</taxon>
        <taxon>Flavobacteriales</taxon>
        <taxon>Flavobacteriaceae</taxon>
        <taxon>Mesonia</taxon>
    </lineage>
</organism>
<feature type="signal peptide" evidence="1">
    <location>
        <begin position="1"/>
        <end position="20"/>
    </location>
</feature>
<gene>
    <name evidence="2" type="ORF">ACFSQ0_04900</name>
</gene>
<reference evidence="3" key="1">
    <citation type="journal article" date="2019" name="Int. J. Syst. Evol. Microbiol.">
        <title>The Global Catalogue of Microorganisms (GCM) 10K type strain sequencing project: providing services to taxonomists for standard genome sequencing and annotation.</title>
        <authorList>
            <consortium name="The Broad Institute Genomics Platform"/>
            <consortium name="The Broad Institute Genome Sequencing Center for Infectious Disease"/>
            <person name="Wu L."/>
            <person name="Ma J."/>
        </authorList>
    </citation>
    <scope>NUCLEOTIDE SEQUENCE [LARGE SCALE GENOMIC DNA]</scope>
    <source>
        <strain evidence="3">KCTC 42255</strain>
    </source>
</reference>
<dbReference type="Proteomes" id="UP001597357">
    <property type="component" value="Unassembled WGS sequence"/>
</dbReference>
<keyword evidence="3" id="KW-1185">Reference proteome</keyword>
<dbReference type="SUPFAM" id="SSF51126">
    <property type="entry name" value="Pectin lyase-like"/>
    <property type="match status" value="1"/>
</dbReference>
<comment type="caution">
    <text evidence="2">The sequence shown here is derived from an EMBL/GenBank/DDBJ whole genome shotgun (WGS) entry which is preliminary data.</text>
</comment>
<dbReference type="InterPro" id="IPR012334">
    <property type="entry name" value="Pectin_lyas_fold"/>
</dbReference>
<dbReference type="EMBL" id="JBHULZ010000023">
    <property type="protein sequence ID" value="MFD2697321.1"/>
    <property type="molecule type" value="Genomic_DNA"/>
</dbReference>
<dbReference type="InterPro" id="IPR011050">
    <property type="entry name" value="Pectin_lyase_fold/virulence"/>
</dbReference>
<accession>A0ABW5SC86</accession>
<evidence type="ECO:0000256" key="1">
    <source>
        <dbReference type="SAM" id="SignalP"/>
    </source>
</evidence>
<protein>
    <recommendedName>
        <fullName evidence="4">Right-handed parallel beta-helix repeat-containing protein</fullName>
    </recommendedName>
</protein>
<dbReference type="PROSITE" id="PS51257">
    <property type="entry name" value="PROKAR_LIPOPROTEIN"/>
    <property type="match status" value="1"/>
</dbReference>
<proteinExistence type="predicted"/>
<feature type="chain" id="PRO_5045183285" description="Right-handed parallel beta-helix repeat-containing protein" evidence="1">
    <location>
        <begin position="21"/>
        <end position="514"/>
    </location>
</feature>